<dbReference type="Proteomes" id="UP000194280">
    <property type="component" value="Unassembled WGS sequence"/>
</dbReference>
<dbReference type="EMBL" id="MUNK01000155">
    <property type="protein sequence ID" value="OTA28779.1"/>
    <property type="molecule type" value="Genomic_DNA"/>
</dbReference>
<evidence type="ECO:0000313" key="2">
    <source>
        <dbReference type="EMBL" id="OTA28779.1"/>
    </source>
</evidence>
<feature type="region of interest" description="Disordered" evidence="1">
    <location>
        <begin position="120"/>
        <end position="139"/>
    </location>
</feature>
<dbReference type="InParanoid" id="A0A1Z5T1P4"/>
<dbReference type="VEuPathDB" id="FungiDB:BTJ68_09869"/>
<accession>A0A1Z5T1P4</accession>
<keyword evidence="3" id="KW-1185">Reference proteome</keyword>
<comment type="caution">
    <text evidence="2">The sequence shown here is derived from an EMBL/GenBank/DDBJ whole genome shotgun (WGS) entry which is preliminary data.</text>
</comment>
<reference evidence="2 3" key="1">
    <citation type="submission" date="2017-01" db="EMBL/GenBank/DDBJ databases">
        <title>The recent genome duplication of the halophilic yeast Hortaea werneckii: insights from long-read sequencing.</title>
        <authorList>
            <person name="Sinha S."/>
            <person name="Flibotte S."/>
            <person name="Neira M."/>
            <person name="Lenassi M."/>
            <person name="Gostincar C."/>
            <person name="Stajich J.E."/>
            <person name="Nislow C.E."/>
        </authorList>
    </citation>
    <scope>NUCLEOTIDE SEQUENCE [LARGE SCALE GENOMIC DNA]</scope>
    <source>
        <strain evidence="2 3">EXF-2000</strain>
    </source>
</reference>
<evidence type="ECO:0000256" key="1">
    <source>
        <dbReference type="SAM" id="MobiDB-lite"/>
    </source>
</evidence>
<evidence type="ECO:0000313" key="3">
    <source>
        <dbReference type="Proteomes" id="UP000194280"/>
    </source>
</evidence>
<protein>
    <submittedName>
        <fullName evidence="2">Uncharacterized protein</fullName>
    </submittedName>
</protein>
<name>A0A1Z5T1P4_HORWE</name>
<gene>
    <name evidence="2" type="ORF">BTJ68_09869</name>
</gene>
<sequence>MACGLRVAQGYSSRLTSGSLVWLTAYGYGSRLTSSSRVTYRYGLRLTDTAYGSRIRLTAHEYGLRLTSGLRVARGYGSQLTSSLRVAHGYGSPRSSGSQLSVVSGNNVYLSNPYDAHTANTFSPRPPAAPLRLSCPRHR</sequence>
<dbReference type="AlphaFoldDB" id="A0A1Z5T1P4"/>
<proteinExistence type="predicted"/>
<organism evidence="2 3">
    <name type="scientific">Hortaea werneckii EXF-2000</name>
    <dbReference type="NCBI Taxonomy" id="1157616"/>
    <lineage>
        <taxon>Eukaryota</taxon>
        <taxon>Fungi</taxon>
        <taxon>Dikarya</taxon>
        <taxon>Ascomycota</taxon>
        <taxon>Pezizomycotina</taxon>
        <taxon>Dothideomycetes</taxon>
        <taxon>Dothideomycetidae</taxon>
        <taxon>Mycosphaerellales</taxon>
        <taxon>Teratosphaeriaceae</taxon>
        <taxon>Hortaea</taxon>
    </lineage>
</organism>